<feature type="region of interest" description="Disordered" evidence="1">
    <location>
        <begin position="30"/>
        <end position="50"/>
    </location>
</feature>
<name>A0ABQ2GYG0_9DEIO</name>
<comment type="caution">
    <text evidence="2">The sequence shown here is derived from an EMBL/GenBank/DDBJ whole genome shotgun (WGS) entry which is preliminary data.</text>
</comment>
<dbReference type="EMBL" id="BMOM01000040">
    <property type="protein sequence ID" value="GGM20123.1"/>
    <property type="molecule type" value="Genomic_DNA"/>
</dbReference>
<proteinExistence type="predicted"/>
<reference evidence="3" key="1">
    <citation type="journal article" date="2019" name="Int. J. Syst. Evol. Microbiol.">
        <title>The Global Catalogue of Microorganisms (GCM) 10K type strain sequencing project: providing services to taxonomists for standard genome sequencing and annotation.</title>
        <authorList>
            <consortium name="The Broad Institute Genomics Platform"/>
            <consortium name="The Broad Institute Genome Sequencing Center for Infectious Disease"/>
            <person name="Wu L."/>
            <person name="Ma J."/>
        </authorList>
    </citation>
    <scope>NUCLEOTIDE SEQUENCE [LARGE SCALE GENOMIC DNA]</scope>
    <source>
        <strain evidence="3">JCM 15443</strain>
    </source>
</reference>
<accession>A0ABQ2GYG0</accession>
<organism evidence="2 3">
    <name type="scientific">Deinococcus aerophilus</name>
    <dbReference type="NCBI Taxonomy" id="522488"/>
    <lineage>
        <taxon>Bacteria</taxon>
        <taxon>Thermotogati</taxon>
        <taxon>Deinococcota</taxon>
        <taxon>Deinococci</taxon>
        <taxon>Deinococcales</taxon>
        <taxon>Deinococcaceae</taxon>
        <taxon>Deinococcus</taxon>
    </lineage>
</organism>
<keyword evidence="3" id="KW-1185">Reference proteome</keyword>
<evidence type="ECO:0000313" key="3">
    <source>
        <dbReference type="Proteomes" id="UP000661918"/>
    </source>
</evidence>
<protein>
    <submittedName>
        <fullName evidence="2">Uncharacterized protein</fullName>
    </submittedName>
</protein>
<sequence length="94" mass="10395">MPVSFLCQPFKQLSQVPLMPRFEGAVGHDVNPAQEGLWPERAQSPNRSRPCTVQVPASIQVNAAHQTQRNASTNARHIFGDRQWAGGMRQAESS</sequence>
<evidence type="ECO:0000313" key="2">
    <source>
        <dbReference type="EMBL" id="GGM20123.1"/>
    </source>
</evidence>
<evidence type="ECO:0000256" key="1">
    <source>
        <dbReference type="SAM" id="MobiDB-lite"/>
    </source>
</evidence>
<gene>
    <name evidence="2" type="ORF">GCM10010841_30240</name>
</gene>
<dbReference type="Proteomes" id="UP000661918">
    <property type="component" value="Unassembled WGS sequence"/>
</dbReference>